<comment type="caution">
    <text evidence="1">The sequence shown here is derived from an EMBL/GenBank/DDBJ whole genome shotgun (WGS) entry which is preliminary data.</text>
</comment>
<name>A0AAE2S9C9_9BACT</name>
<dbReference type="AlphaFoldDB" id="A0AAE2S9C9"/>
<dbReference type="RefSeq" id="WP_309488296.1">
    <property type="nucleotide sequence ID" value="NZ_JAENIG010000001.1"/>
</dbReference>
<accession>A0AAE2S9C9</accession>
<evidence type="ECO:0000313" key="1">
    <source>
        <dbReference type="EMBL" id="MBK1853700.1"/>
    </source>
</evidence>
<dbReference type="Proteomes" id="UP000634206">
    <property type="component" value="Unassembled WGS sequence"/>
</dbReference>
<reference evidence="1" key="1">
    <citation type="submission" date="2021-01" db="EMBL/GenBank/DDBJ databases">
        <title>Modified the classification status of verrucomicrobia.</title>
        <authorList>
            <person name="Feng X."/>
        </authorList>
    </citation>
    <scope>NUCLEOTIDE SEQUENCE</scope>
    <source>
        <strain evidence="1">5K15</strain>
    </source>
</reference>
<keyword evidence="2" id="KW-1185">Reference proteome</keyword>
<sequence length="552" mass="60931">MSEAALAKDARGILTTAGAPALRAAVLDVEPIEAPAEAAPPLDSAAIEIPDNIFPVPAGGIGNNAAAEIIFPAMGKMKRLFMRGFTVHEIVQGAEMDYLAPISPERLCSLVETAGSRIARREVKKGDDGKKSTVWRSTTFPVNAAKILLETDASRQYLPTIRQLVNCPILTQEGKILTRGYHDHAGGTYIGAGHNPEEIPFNTAVGALLGILGDFEFATESDLSRAFASLISPALKMGDWINDDFPLDLAEATESQSGKTFRQKLVCRIYNEVPTSITLARGGVGSIDESISAALVKGRPFVTLANMRGKIDSTILEEALRGSGRVNCRTLRNSTEVDCRPFLWQFSTNGAELTRDLANRAIVTRIRKRPEGREWKEYAEGDLESHIIEHQNFYLGCVFSVLRAWKAKGQPTTKESRHDFRTWCRTLDGIVQLCGLRPLLDGHKEQQERTANPQLQWLREIILAAKPSQYDAELYTHDLVNIAEDYGIEFPGNPYSKDEPNKRAGRILGKIFRDVGGEEIEVDGFIFSRNESPDYSDEGKGRTVKKYTIKNL</sequence>
<evidence type="ECO:0000313" key="2">
    <source>
        <dbReference type="Proteomes" id="UP000634206"/>
    </source>
</evidence>
<protein>
    <submittedName>
        <fullName evidence="1">Uncharacterized protein</fullName>
    </submittedName>
</protein>
<proteinExistence type="predicted"/>
<dbReference type="EMBL" id="JAENIG010000001">
    <property type="protein sequence ID" value="MBK1853700.1"/>
    <property type="molecule type" value="Genomic_DNA"/>
</dbReference>
<organism evidence="1 2">
    <name type="scientific">Oceaniferula flava</name>
    <dbReference type="NCBI Taxonomy" id="2800421"/>
    <lineage>
        <taxon>Bacteria</taxon>
        <taxon>Pseudomonadati</taxon>
        <taxon>Verrucomicrobiota</taxon>
        <taxon>Verrucomicrobiia</taxon>
        <taxon>Verrucomicrobiales</taxon>
        <taxon>Verrucomicrobiaceae</taxon>
        <taxon>Oceaniferula</taxon>
    </lineage>
</organism>
<gene>
    <name evidence="1" type="ORF">JIN83_01900</name>
</gene>